<accession>A0A077WR07</accession>
<dbReference type="PROSITE" id="PS01256">
    <property type="entry name" value="CULLIN_1"/>
    <property type="match status" value="1"/>
</dbReference>
<dbReference type="SMART" id="SM00884">
    <property type="entry name" value="Cullin_Nedd8"/>
    <property type="match status" value="1"/>
</dbReference>
<dbReference type="InterPro" id="IPR016158">
    <property type="entry name" value="Cullin_homology"/>
</dbReference>
<dbReference type="GO" id="GO:0005737">
    <property type="term" value="C:cytoplasm"/>
    <property type="evidence" value="ECO:0007669"/>
    <property type="project" value="UniProtKB-SubCell"/>
</dbReference>
<evidence type="ECO:0000256" key="6">
    <source>
        <dbReference type="ARBA" id="ARBA00022618"/>
    </source>
</evidence>
<evidence type="ECO:0000313" key="14">
    <source>
        <dbReference type="EMBL" id="CDS09594.1"/>
    </source>
</evidence>
<evidence type="ECO:0000256" key="11">
    <source>
        <dbReference type="PROSITE-ProRule" id="PRU00330"/>
    </source>
</evidence>
<dbReference type="InterPro" id="IPR016159">
    <property type="entry name" value="Cullin_repeat-like_dom_sf"/>
</dbReference>
<dbReference type="InterPro" id="IPR016157">
    <property type="entry name" value="Cullin_CS"/>
</dbReference>
<comment type="pathway">
    <text evidence="2">Protein modification; protein ubiquitination.</text>
</comment>
<dbReference type="GO" id="GO:0005634">
    <property type="term" value="C:nucleus"/>
    <property type="evidence" value="ECO:0007669"/>
    <property type="project" value="UniProtKB-ARBA"/>
</dbReference>
<evidence type="ECO:0000256" key="9">
    <source>
        <dbReference type="ARBA" id="ARBA00023306"/>
    </source>
</evidence>
<dbReference type="GO" id="GO:0000209">
    <property type="term" value="P:protein polyubiquitination"/>
    <property type="evidence" value="ECO:0007669"/>
    <property type="project" value="UniProtKB-ARBA"/>
</dbReference>
<dbReference type="FunFam" id="1.20.1310.10:FF:000029">
    <property type="entry name" value="Cullin homolog 1"/>
    <property type="match status" value="1"/>
</dbReference>
<organism evidence="14">
    <name type="scientific">Lichtheimia ramosa</name>
    <dbReference type="NCBI Taxonomy" id="688394"/>
    <lineage>
        <taxon>Eukaryota</taxon>
        <taxon>Fungi</taxon>
        <taxon>Fungi incertae sedis</taxon>
        <taxon>Mucoromycota</taxon>
        <taxon>Mucoromycotina</taxon>
        <taxon>Mucoromycetes</taxon>
        <taxon>Mucorales</taxon>
        <taxon>Lichtheimiaceae</taxon>
        <taxon>Lichtheimia</taxon>
    </lineage>
</organism>
<dbReference type="Gene3D" id="1.20.1310.10">
    <property type="entry name" value="Cullin Repeats"/>
    <property type="match status" value="4"/>
</dbReference>
<keyword evidence="9" id="KW-0131">Cell cycle</keyword>
<evidence type="ECO:0000256" key="7">
    <source>
        <dbReference type="ARBA" id="ARBA00022786"/>
    </source>
</evidence>
<dbReference type="FunFam" id="1.10.10.10:FF:000014">
    <property type="entry name" value="Cullin 1"/>
    <property type="match status" value="1"/>
</dbReference>
<dbReference type="Gene3D" id="1.10.10.10">
    <property type="entry name" value="Winged helix-like DNA-binding domain superfamily/Winged helix DNA-binding domain"/>
    <property type="match status" value="2"/>
</dbReference>
<protein>
    <recommendedName>
        <fullName evidence="10">Cullin-1</fullName>
    </recommendedName>
</protein>
<evidence type="ECO:0000256" key="10">
    <source>
        <dbReference type="ARBA" id="ARBA00069612"/>
    </source>
</evidence>
<dbReference type="InterPro" id="IPR036388">
    <property type="entry name" value="WH-like_DNA-bd_sf"/>
</dbReference>
<reference evidence="14" key="1">
    <citation type="journal article" date="2014" name="Genome Announc.">
        <title>De novo whole-genome sequence and genome annotation of Lichtheimia ramosa.</title>
        <authorList>
            <person name="Linde J."/>
            <person name="Schwartze V."/>
            <person name="Binder U."/>
            <person name="Lass-Florl C."/>
            <person name="Voigt K."/>
            <person name="Horn F."/>
        </authorList>
    </citation>
    <scope>NUCLEOTIDE SEQUENCE</scope>
    <source>
        <strain evidence="14">JMRC FSU:6197</strain>
    </source>
</reference>
<keyword evidence="8" id="KW-0832">Ubl conjugation</keyword>
<dbReference type="PANTHER" id="PTHR11932">
    <property type="entry name" value="CULLIN"/>
    <property type="match status" value="1"/>
</dbReference>
<dbReference type="InterPro" id="IPR019559">
    <property type="entry name" value="Cullin_neddylation_domain"/>
</dbReference>
<dbReference type="EMBL" id="LK023334">
    <property type="protein sequence ID" value="CDS09594.1"/>
    <property type="molecule type" value="Genomic_DNA"/>
</dbReference>
<dbReference type="Pfam" id="PF10557">
    <property type="entry name" value="Cullin_Nedd8"/>
    <property type="match status" value="1"/>
</dbReference>
<dbReference type="SMART" id="SM00182">
    <property type="entry name" value="CULLIN"/>
    <property type="match status" value="1"/>
</dbReference>
<feature type="domain" description="Cullin family profile" evidence="13">
    <location>
        <begin position="410"/>
        <end position="644"/>
    </location>
</feature>
<evidence type="ECO:0000259" key="13">
    <source>
        <dbReference type="PROSITE" id="PS50069"/>
    </source>
</evidence>
<proteinExistence type="inferred from homology"/>
<dbReference type="SUPFAM" id="SSF75632">
    <property type="entry name" value="Cullin homology domain"/>
    <property type="match status" value="1"/>
</dbReference>
<keyword evidence="4" id="KW-0963">Cytoplasm</keyword>
<dbReference type="OrthoDB" id="27073at2759"/>
<dbReference type="Pfam" id="PF00888">
    <property type="entry name" value="Cullin"/>
    <property type="match status" value="1"/>
</dbReference>
<dbReference type="Pfam" id="PF26557">
    <property type="entry name" value="Cullin_AB"/>
    <property type="match status" value="1"/>
</dbReference>
<evidence type="ECO:0000256" key="4">
    <source>
        <dbReference type="ARBA" id="ARBA00022490"/>
    </source>
</evidence>
<keyword evidence="5" id="KW-1017">Isopeptide bond</keyword>
<dbReference type="FunFam" id="3.30.230.130:FF:000003">
    <property type="entry name" value="Cullin 2"/>
    <property type="match status" value="1"/>
</dbReference>
<evidence type="ECO:0000256" key="1">
    <source>
        <dbReference type="ARBA" id="ARBA00004496"/>
    </source>
</evidence>
<dbReference type="InterPro" id="IPR001373">
    <property type="entry name" value="Cullin_N"/>
</dbReference>
<name>A0A077WR07_9FUNG</name>
<evidence type="ECO:0000256" key="5">
    <source>
        <dbReference type="ARBA" id="ARBA00022499"/>
    </source>
</evidence>
<dbReference type="FunFam" id="4.10.1030.10:FF:000002">
    <property type="entry name" value="cullin homolog 1"/>
    <property type="match status" value="1"/>
</dbReference>
<gene>
    <name evidence="14" type="ORF">LRAMOSA10954</name>
</gene>
<dbReference type="InterPro" id="IPR059120">
    <property type="entry name" value="Cullin-like_AB"/>
</dbReference>
<keyword evidence="7" id="KW-0833">Ubl conjugation pathway</keyword>
<dbReference type="GO" id="GO:0031146">
    <property type="term" value="P:SCF-dependent proteasomal ubiquitin-dependent protein catabolic process"/>
    <property type="evidence" value="ECO:0007669"/>
    <property type="project" value="UniProtKB-ARBA"/>
</dbReference>
<dbReference type="AlphaFoldDB" id="A0A077WR07"/>
<keyword evidence="6" id="KW-0132">Cell division</keyword>
<dbReference type="GO" id="GO:1902531">
    <property type="term" value="P:regulation of intracellular signal transduction"/>
    <property type="evidence" value="ECO:0007669"/>
    <property type="project" value="UniProtKB-ARBA"/>
</dbReference>
<dbReference type="FunFam" id="1.10.10.10:FF:000161">
    <property type="entry name" value="Cullin 1"/>
    <property type="match status" value="1"/>
</dbReference>
<evidence type="ECO:0000256" key="8">
    <source>
        <dbReference type="ARBA" id="ARBA00022843"/>
    </source>
</evidence>
<dbReference type="InterPro" id="IPR036317">
    <property type="entry name" value="Cullin_homology_sf"/>
</dbReference>
<dbReference type="InterPro" id="IPR045093">
    <property type="entry name" value="Cullin"/>
</dbReference>
<dbReference type="InterPro" id="IPR036390">
    <property type="entry name" value="WH_DNA-bd_sf"/>
</dbReference>
<dbReference type="GO" id="GO:0019005">
    <property type="term" value="C:SCF ubiquitin ligase complex"/>
    <property type="evidence" value="ECO:0007669"/>
    <property type="project" value="UniProtKB-ARBA"/>
</dbReference>
<evidence type="ECO:0000256" key="2">
    <source>
        <dbReference type="ARBA" id="ARBA00004906"/>
    </source>
</evidence>
<dbReference type="FunFam" id="1.20.1310.10:FF:000026">
    <property type="entry name" value="Cullin 1"/>
    <property type="match status" value="1"/>
</dbReference>
<comment type="subcellular location">
    <subcellularLocation>
        <location evidence="1">Cytoplasm</location>
    </subcellularLocation>
</comment>
<dbReference type="PROSITE" id="PS50069">
    <property type="entry name" value="CULLIN_2"/>
    <property type="match status" value="1"/>
</dbReference>
<dbReference type="FunFam" id="1.20.1310.10:FF:000007">
    <property type="entry name" value="Cullin 1"/>
    <property type="match status" value="1"/>
</dbReference>
<evidence type="ECO:0000256" key="3">
    <source>
        <dbReference type="ARBA" id="ARBA00006019"/>
    </source>
</evidence>
<dbReference type="GO" id="GO:0051301">
    <property type="term" value="P:cell division"/>
    <property type="evidence" value="ECO:0007669"/>
    <property type="project" value="UniProtKB-KW"/>
</dbReference>
<comment type="similarity">
    <text evidence="3 11 12">Belongs to the cullin family.</text>
</comment>
<dbReference type="SUPFAM" id="SSF46785">
    <property type="entry name" value="Winged helix' DNA-binding domain"/>
    <property type="match status" value="1"/>
</dbReference>
<evidence type="ECO:0000256" key="12">
    <source>
        <dbReference type="RuleBase" id="RU003829"/>
    </source>
</evidence>
<dbReference type="GO" id="GO:0031625">
    <property type="term" value="F:ubiquitin protein ligase binding"/>
    <property type="evidence" value="ECO:0007669"/>
    <property type="project" value="InterPro"/>
</dbReference>
<dbReference type="Gene3D" id="4.10.1030.10">
    <property type="entry name" value="Ring Box Chain A, domain 5"/>
    <property type="match status" value="1"/>
</dbReference>
<dbReference type="FunFam" id="1.20.1310.10:FF:000011">
    <property type="entry name" value="Cullin 1"/>
    <property type="match status" value="1"/>
</dbReference>
<sequence length="771" mass="88943">MQQLPPANDFGATWSFLESGLDQIMNRLEEGLDRTRYSLLYSAVHNYCARGTPAQPASTFGSGPMNQRTATYLIGAELYNSLSKWLEDHLIKIRTQSEEYMDEALLQYYTKQWNRYTTAARVVNNIFMYLNRYWVKREIDEDRKNDVYDVFTLTLVCWRRHMFEFVHHNVIAAVLKLIERERNGETIETSLVKNIVDSLVSLGLDTTDSTKSNLDVYKEYFEAPFIQATEVYYTTESERFITENSVPDYMKKAEVRLNEEQNRIEMYLHESTQKPASIFSHLISKCETVLVKNHSETLWDGFQSLIDHDKQDDLHRMYTLLARIPEGLDPLRVRFESHVRKAGLGAIERIDQSEAVDPKTYVDALLAVHRKYNELVQHAFSGEPGFVASLDKACGEFVNRNAVCKKSSSKSPELLARYCDSLLKKNAKNAEENELEDLLNSIMTVFKYVEDKDVFQKFYSRLLAKRLVNGTSASDDAEGSMISKLKEACGFEYTSKLQRMLTDMSLSKELNEQFKDLVQQSYNTGGSNVDFNILVLGAGQWPLQPPSTTFNLPEDVVKTYDRFQKFYQNKHSGRKLNWLFQSCKAELKTSYLKASKTGYTFQVSAYQMGVLLQYNNATSYTYEDIQRSTALTPEALNPALGILVKAKVLLLTDGEKVGDSNSRYDLNFDFKSKKIRINLNMAMKTEQKAEADETHKTIEDDRKFLMQAAIVRIMKTRRVMKHVNLIEEVIMQLQSRFKPRVSDIKKCIDILLDKQYIERMEGAMDTYSYVA</sequence>
<dbReference type="SUPFAM" id="SSF74788">
    <property type="entry name" value="Cullin repeat-like"/>
    <property type="match status" value="1"/>
</dbReference>